<dbReference type="SUPFAM" id="SSF53335">
    <property type="entry name" value="S-adenosyl-L-methionine-dependent methyltransferases"/>
    <property type="match status" value="1"/>
</dbReference>
<proteinExistence type="predicted"/>
<name>A0A2W5KPB7_ANCNO</name>
<evidence type="ECO:0000313" key="4">
    <source>
        <dbReference type="Proteomes" id="UP000249577"/>
    </source>
</evidence>
<gene>
    <name evidence="3" type="ORF">DI565_02945</name>
</gene>
<evidence type="ECO:0000259" key="2">
    <source>
        <dbReference type="Pfam" id="PF13649"/>
    </source>
</evidence>
<reference evidence="3 4" key="1">
    <citation type="submission" date="2017-08" db="EMBL/GenBank/DDBJ databases">
        <title>Infants hospitalized years apart are colonized by the same room-sourced microbial strains.</title>
        <authorList>
            <person name="Brooks B."/>
            <person name="Olm M.R."/>
            <person name="Firek B.A."/>
            <person name="Baker R."/>
            <person name="Thomas B.C."/>
            <person name="Morowitz M.J."/>
            <person name="Banfield J.F."/>
        </authorList>
    </citation>
    <scope>NUCLEOTIDE SEQUENCE [LARGE SCALE GENOMIC DNA]</scope>
    <source>
        <strain evidence="3">S2_005_003_R2_43</strain>
    </source>
</reference>
<sequence>MSGATVSRQADPAPNRLWERVGRQLRHPTGFGGRVAGALMARVNAVPNRAAIDFLEVAPDDDVLEIGFGPGEGVARLAELAPMGRVCGIDASHEMFAAAARRNRAAIARRHVRLVEGDFRALPWRAGAFSKVLAVNVAYFFGDDARELSEIHRVLRPGGGVAIYATSAATMRRWPFAGGETHRHLDEMTLRSMLSRGGFASADIEINQVRLAMGVSGLVARAKRGVSPTS</sequence>
<protein>
    <submittedName>
        <fullName evidence="3">Class I SAM-dependent methyltransferase</fullName>
    </submittedName>
</protein>
<dbReference type="AlphaFoldDB" id="A0A2W5KPB7"/>
<dbReference type="Proteomes" id="UP000249577">
    <property type="component" value="Unassembled WGS sequence"/>
</dbReference>
<accession>A0A2W5KPB7</accession>
<dbReference type="CDD" id="cd02440">
    <property type="entry name" value="AdoMet_MTases"/>
    <property type="match status" value="1"/>
</dbReference>
<dbReference type="PANTHER" id="PTHR44068:SF1">
    <property type="entry name" value="HYPOTHETICAL LOC100005854"/>
    <property type="match status" value="1"/>
</dbReference>
<dbReference type="InterPro" id="IPR029063">
    <property type="entry name" value="SAM-dependent_MTases_sf"/>
</dbReference>
<evidence type="ECO:0000256" key="1">
    <source>
        <dbReference type="ARBA" id="ARBA00022679"/>
    </source>
</evidence>
<comment type="caution">
    <text evidence="3">The sequence shown here is derived from an EMBL/GenBank/DDBJ whole genome shotgun (WGS) entry which is preliminary data.</text>
</comment>
<feature type="domain" description="Methyltransferase" evidence="2">
    <location>
        <begin position="63"/>
        <end position="159"/>
    </location>
</feature>
<dbReference type="EMBL" id="QFPN01000002">
    <property type="protein sequence ID" value="PZQ17714.1"/>
    <property type="molecule type" value="Genomic_DNA"/>
</dbReference>
<dbReference type="GO" id="GO:0003838">
    <property type="term" value="F:sterol 24-C-methyltransferase activity"/>
    <property type="evidence" value="ECO:0007669"/>
    <property type="project" value="TreeGrafter"/>
</dbReference>
<dbReference type="Gene3D" id="3.40.50.150">
    <property type="entry name" value="Vaccinia Virus protein VP39"/>
    <property type="match status" value="1"/>
</dbReference>
<dbReference type="Pfam" id="PF13649">
    <property type="entry name" value="Methyltransf_25"/>
    <property type="match status" value="1"/>
</dbReference>
<keyword evidence="1 3" id="KW-0808">Transferase</keyword>
<dbReference type="GO" id="GO:0032259">
    <property type="term" value="P:methylation"/>
    <property type="evidence" value="ECO:0007669"/>
    <property type="project" value="UniProtKB-KW"/>
</dbReference>
<dbReference type="InterPro" id="IPR041698">
    <property type="entry name" value="Methyltransf_25"/>
</dbReference>
<keyword evidence="3" id="KW-0489">Methyltransferase</keyword>
<dbReference type="GO" id="GO:0016126">
    <property type="term" value="P:sterol biosynthetic process"/>
    <property type="evidence" value="ECO:0007669"/>
    <property type="project" value="TreeGrafter"/>
</dbReference>
<organism evidence="3 4">
    <name type="scientific">Ancylobacter novellus</name>
    <name type="common">Thiobacillus novellus</name>
    <dbReference type="NCBI Taxonomy" id="921"/>
    <lineage>
        <taxon>Bacteria</taxon>
        <taxon>Pseudomonadati</taxon>
        <taxon>Pseudomonadota</taxon>
        <taxon>Alphaproteobacteria</taxon>
        <taxon>Hyphomicrobiales</taxon>
        <taxon>Xanthobacteraceae</taxon>
        <taxon>Ancylobacter</taxon>
    </lineage>
</organism>
<evidence type="ECO:0000313" key="3">
    <source>
        <dbReference type="EMBL" id="PZQ17714.1"/>
    </source>
</evidence>
<dbReference type="InterPro" id="IPR050447">
    <property type="entry name" value="Erg6_SMT_methyltransf"/>
</dbReference>
<dbReference type="PANTHER" id="PTHR44068">
    <property type="entry name" value="ZGC:194242"/>
    <property type="match status" value="1"/>
</dbReference>